<name>A0A058ZEZ6_FONAL</name>
<evidence type="ECO:0000313" key="3">
    <source>
        <dbReference type="Proteomes" id="UP000030693"/>
    </source>
</evidence>
<sequence>MSRIFAQVAVQAVTIALKGFVHAYRNATMTGGAAAAAAASAASSRLERNPEESFFAPGRMPIAQAYQVLGINASIPIEEFRQRYTELYIANSPALGGSPFMHRMIQEAKDRVELEWEFRMDPRHDFCPIPAPEVYGSDDEDNEEGISDFESDVEEYDPNFKVAPDPNDPESAAEAGAAGAGAGAAAAAGTAAGAAAATAAGTARDEKKPGSEDSKTAGPDAEAEAEAQKRFDQKKKKKKSRIGFDLPNFMENRTGYVQQGMDTMHKSFDRMVPHKEAPLDLTLPWVHLTPEYEELRQRRAEAREDLAPMSRFQPEGGLDSVEEPSVTAELLVNELSCDKLATDMGIDLENPEQSPVLVARLRQSMDLFVPEDQLDDTPIDEALLDSPEFLHAAAQADLTPLLDLLSEEERQAMAGKSPVEMLRAFLADPAVRAGLLGTSTDDATAAAVAAVAASAAAAATAATPSKDAPATDAGKPGPEPGPGQDMQKSGAGRRRRMGSASSTPKRQATKLMEPSEVLAETDRYFESLDRLRAKTQVERSEATKQAFREAAASKLDGFDVVSATAAERDDAPASRTGRGASFRRQEVLARKLVATFEEHGLRRISLNGAYVLAQACEMYYRQKHGSRRGMLGARGQKHTSMPLAFMPPGMEALPGLVANLLTDEHVTMFGTSFNMGTLGQDDRNITQGVFRPREVDYLSRSTDIANWQPCRYPGEDTEYAVMTLHYVREYLSLVKPYLDLAARPPASEDQLHRILHELELLQLRMINRYQTSPSMIGPLTPGQAKSLGRLVDQLPELLGMHPRGLTVLKSLNLAPRAPIGLSMRILRAYMRTVNRYQRMFANAEFMPLIFSHIPPKDLESAMRALARTHHWVYPEDTPLSVGLMRHIAEQCDELVEKAPRPFEYGPSEESLAEMFPPDVDRMMFEFIRPLEWRGEFTRTDSLRLHSRALCRVDFEQVEALVDQLALLSSHLAVEPPADQYVERVISRFEAMAADARGGDFAWKVRLDEEGLPEDPEWEALLGDDEILKVPIFDDLPILTEEDLFESEPFQSGEELTPEEIRDMPEAFRPKPKPKKAEDGAIFMF</sequence>
<dbReference type="GeneID" id="20526180"/>
<keyword evidence="3" id="KW-1185">Reference proteome</keyword>
<feature type="region of interest" description="Disordered" evidence="1">
    <location>
        <begin position="157"/>
        <end position="176"/>
    </location>
</feature>
<evidence type="ECO:0008006" key="4">
    <source>
        <dbReference type="Google" id="ProtNLM"/>
    </source>
</evidence>
<feature type="region of interest" description="Disordered" evidence="1">
    <location>
        <begin position="460"/>
        <end position="515"/>
    </location>
</feature>
<evidence type="ECO:0000313" key="2">
    <source>
        <dbReference type="EMBL" id="KCV72047.1"/>
    </source>
</evidence>
<organism evidence="2">
    <name type="scientific">Fonticula alba</name>
    <name type="common">Slime mold</name>
    <dbReference type="NCBI Taxonomy" id="691883"/>
    <lineage>
        <taxon>Eukaryota</taxon>
        <taxon>Rotosphaerida</taxon>
        <taxon>Fonticulaceae</taxon>
        <taxon>Fonticula</taxon>
    </lineage>
</organism>
<dbReference type="InterPro" id="IPR036869">
    <property type="entry name" value="J_dom_sf"/>
</dbReference>
<feature type="compositionally biased region" description="Basic residues" evidence="1">
    <location>
        <begin position="232"/>
        <end position="241"/>
    </location>
</feature>
<dbReference type="Proteomes" id="UP000030693">
    <property type="component" value="Unassembled WGS sequence"/>
</dbReference>
<accession>A0A058ZEZ6</accession>
<feature type="region of interest" description="Disordered" evidence="1">
    <location>
        <begin position="200"/>
        <end position="244"/>
    </location>
</feature>
<dbReference type="EMBL" id="KB932202">
    <property type="protein sequence ID" value="KCV72047.1"/>
    <property type="molecule type" value="Genomic_DNA"/>
</dbReference>
<evidence type="ECO:0000256" key="1">
    <source>
        <dbReference type="SAM" id="MobiDB-lite"/>
    </source>
</evidence>
<protein>
    <recommendedName>
        <fullName evidence="4">J domain-containing protein</fullName>
    </recommendedName>
</protein>
<dbReference type="Gene3D" id="1.10.287.110">
    <property type="entry name" value="DnaJ domain"/>
    <property type="match status" value="1"/>
</dbReference>
<dbReference type="AlphaFoldDB" id="A0A058ZEZ6"/>
<feature type="compositionally biased region" description="Basic and acidic residues" evidence="1">
    <location>
        <begin position="203"/>
        <end position="215"/>
    </location>
</feature>
<feature type="compositionally biased region" description="Low complexity" evidence="1">
    <location>
        <begin position="460"/>
        <end position="473"/>
    </location>
</feature>
<proteinExistence type="predicted"/>
<dbReference type="Pfam" id="PF03656">
    <property type="entry name" value="Pam16"/>
    <property type="match status" value="1"/>
</dbReference>
<dbReference type="RefSeq" id="XP_009493625.1">
    <property type="nucleotide sequence ID" value="XM_009495350.1"/>
</dbReference>
<reference evidence="2" key="1">
    <citation type="submission" date="2013-04" db="EMBL/GenBank/DDBJ databases">
        <title>The Genome Sequence of Fonticula alba ATCC 38817.</title>
        <authorList>
            <consortium name="The Broad Institute Genomics Platform"/>
            <person name="Russ C."/>
            <person name="Cuomo C."/>
            <person name="Burger G."/>
            <person name="Gray M.W."/>
            <person name="Holland P.W.H."/>
            <person name="King N."/>
            <person name="Lang F.B.F."/>
            <person name="Roger A.J."/>
            <person name="Ruiz-Trillo I."/>
            <person name="Brown M."/>
            <person name="Walker B."/>
            <person name="Young S."/>
            <person name="Zeng Q."/>
            <person name="Gargeya S."/>
            <person name="Fitzgerald M."/>
            <person name="Haas B."/>
            <person name="Abouelleil A."/>
            <person name="Allen A.W."/>
            <person name="Alvarado L."/>
            <person name="Arachchi H.M."/>
            <person name="Berlin A.M."/>
            <person name="Chapman S.B."/>
            <person name="Gainer-Dewar J."/>
            <person name="Goldberg J."/>
            <person name="Griggs A."/>
            <person name="Gujja S."/>
            <person name="Hansen M."/>
            <person name="Howarth C."/>
            <person name="Imamovic A."/>
            <person name="Ireland A."/>
            <person name="Larimer J."/>
            <person name="McCowan C."/>
            <person name="Murphy C."/>
            <person name="Pearson M."/>
            <person name="Poon T.W."/>
            <person name="Priest M."/>
            <person name="Roberts A."/>
            <person name="Saif S."/>
            <person name="Shea T."/>
            <person name="Sisk P."/>
            <person name="Sykes S."/>
            <person name="Wortman J."/>
            <person name="Nusbaum C."/>
            <person name="Birren B."/>
        </authorList>
    </citation>
    <scope>NUCLEOTIDE SEQUENCE [LARGE SCALE GENOMIC DNA]</scope>
    <source>
        <strain evidence="2">ATCC 38817</strain>
    </source>
</reference>
<feature type="compositionally biased region" description="Basic and acidic residues" evidence="1">
    <location>
        <begin position="1058"/>
        <end position="1078"/>
    </location>
</feature>
<gene>
    <name evidence="2" type="ORF">H696_01455</name>
</gene>
<feature type="region of interest" description="Disordered" evidence="1">
    <location>
        <begin position="1047"/>
        <end position="1079"/>
    </location>
</feature>